<evidence type="ECO:0000259" key="1">
    <source>
        <dbReference type="Pfam" id="PF03992"/>
    </source>
</evidence>
<organism evidence="2 3">
    <name type="scientific">Pseudomonas serbiensis</name>
    <dbReference type="NCBI Taxonomy" id="3064350"/>
    <lineage>
        <taxon>Bacteria</taxon>
        <taxon>Pseudomonadati</taxon>
        <taxon>Pseudomonadota</taxon>
        <taxon>Gammaproteobacteria</taxon>
        <taxon>Pseudomonadales</taxon>
        <taxon>Pseudomonadaceae</taxon>
        <taxon>Pseudomonas</taxon>
    </lineage>
</organism>
<reference evidence="2 3" key="1">
    <citation type="submission" date="2023-07" db="EMBL/GenBank/DDBJ databases">
        <title>Identification of four novel Pseudomonas species associated with bacterial leaf spot of cucurbits.</title>
        <authorList>
            <person name="Fullem K.R."/>
        </authorList>
    </citation>
    <scope>NUCLEOTIDE SEQUENCE [LARGE SCALE GENOMIC DNA]</scope>
    <source>
        <strain evidence="2 3">KFB 138</strain>
    </source>
</reference>
<dbReference type="EMBL" id="JAUQOO010000001">
    <property type="protein sequence ID" value="MDO7925418.1"/>
    <property type="molecule type" value="Genomic_DNA"/>
</dbReference>
<dbReference type="InterPro" id="IPR011008">
    <property type="entry name" value="Dimeric_a/b-barrel"/>
</dbReference>
<feature type="domain" description="ABM" evidence="1">
    <location>
        <begin position="11"/>
        <end position="77"/>
    </location>
</feature>
<keyword evidence="3" id="KW-1185">Reference proteome</keyword>
<dbReference type="GO" id="GO:0004497">
    <property type="term" value="F:monooxygenase activity"/>
    <property type="evidence" value="ECO:0007669"/>
    <property type="project" value="UniProtKB-KW"/>
</dbReference>
<dbReference type="SUPFAM" id="SSF54909">
    <property type="entry name" value="Dimeric alpha+beta barrel"/>
    <property type="match status" value="1"/>
</dbReference>
<gene>
    <name evidence="2" type="ORF">Q6A51_01420</name>
</gene>
<dbReference type="RefSeq" id="WP_304573948.1">
    <property type="nucleotide sequence ID" value="NZ_JAUQOO010000001.1"/>
</dbReference>
<dbReference type="Proteomes" id="UP001223016">
    <property type="component" value="Unassembled WGS sequence"/>
</dbReference>
<evidence type="ECO:0000313" key="2">
    <source>
        <dbReference type="EMBL" id="MDO7925418.1"/>
    </source>
</evidence>
<sequence length="100" mass="10940">MHINAMNALEIRFIEDTDPFFESRVKLHIAQLQSAPGCLGYALGRSANEDCLWILSGYWASACDMTEHFSGAAMSALINSLIECGANLTFVSFATPQAEH</sequence>
<accession>A0ABT9CIV5</accession>
<dbReference type="Pfam" id="PF03992">
    <property type="entry name" value="ABM"/>
    <property type="match status" value="1"/>
</dbReference>
<dbReference type="Gene3D" id="3.30.70.100">
    <property type="match status" value="1"/>
</dbReference>
<name>A0ABT9CIV5_9PSED</name>
<dbReference type="InterPro" id="IPR007138">
    <property type="entry name" value="ABM_dom"/>
</dbReference>
<evidence type="ECO:0000313" key="3">
    <source>
        <dbReference type="Proteomes" id="UP001223016"/>
    </source>
</evidence>
<comment type="caution">
    <text evidence="2">The sequence shown here is derived from an EMBL/GenBank/DDBJ whole genome shotgun (WGS) entry which is preliminary data.</text>
</comment>
<keyword evidence="2" id="KW-0503">Monooxygenase</keyword>
<proteinExistence type="predicted"/>
<protein>
    <submittedName>
        <fullName evidence="2">Antibiotic biosynthesis monooxygenase</fullName>
    </submittedName>
</protein>
<keyword evidence="2" id="KW-0560">Oxidoreductase</keyword>